<dbReference type="STRING" id="1194083.BN12_500013"/>
<evidence type="ECO:0000256" key="2">
    <source>
        <dbReference type="SAM" id="MobiDB-lite"/>
    </source>
</evidence>
<dbReference type="OrthoDB" id="3218134at2"/>
<dbReference type="Gene3D" id="3.30.70.1880">
    <property type="entry name" value="Protein of unknown function DUF881"/>
    <property type="match status" value="1"/>
</dbReference>
<keyword evidence="3" id="KW-0812">Transmembrane</keyword>
<keyword evidence="3" id="KW-1133">Transmembrane helix</keyword>
<gene>
    <name evidence="4" type="ORF">BN12_500013</name>
</gene>
<accession>A0A077M640</accession>
<name>A0A077M640_9MICO</name>
<dbReference type="PANTHER" id="PTHR37313">
    <property type="entry name" value="UPF0749 PROTEIN RV1825"/>
    <property type="match status" value="1"/>
</dbReference>
<reference evidence="4 5" key="1">
    <citation type="journal article" date="2013" name="ISME J.">
        <title>A metabolic model for members of the genus Tetrasphaera involved in enhanced biological phosphorus removal.</title>
        <authorList>
            <person name="Kristiansen R."/>
            <person name="Nguyen H.T.T."/>
            <person name="Saunders A.M."/>
            <person name="Nielsen J.L."/>
            <person name="Wimmer R."/>
            <person name="Le V.Q."/>
            <person name="McIlroy S.J."/>
            <person name="Petrovski S."/>
            <person name="Seviour R.J."/>
            <person name="Calteau A."/>
            <person name="Nielsen K.L."/>
            <person name="Nielsen P.H."/>
        </authorList>
    </citation>
    <scope>NUCLEOTIDE SEQUENCE [LARGE SCALE GENOMIC DNA]</scope>
    <source>
        <strain evidence="4 5">T1-X7</strain>
    </source>
</reference>
<feature type="transmembrane region" description="Helical" evidence="3">
    <location>
        <begin position="54"/>
        <end position="73"/>
    </location>
</feature>
<proteinExistence type="inferred from homology"/>
<comment type="similarity">
    <text evidence="1">Belongs to the UPF0749 family.</text>
</comment>
<dbReference type="RefSeq" id="WP_048556125.1">
    <property type="nucleotide sequence ID" value="NZ_HF570958.1"/>
</dbReference>
<dbReference type="Proteomes" id="UP000035721">
    <property type="component" value="Unassembled WGS sequence"/>
</dbReference>
<protein>
    <recommendedName>
        <fullName evidence="6">Membrane associated protein</fullName>
    </recommendedName>
</protein>
<evidence type="ECO:0008006" key="6">
    <source>
        <dbReference type="Google" id="ProtNLM"/>
    </source>
</evidence>
<evidence type="ECO:0000313" key="5">
    <source>
        <dbReference type="Proteomes" id="UP000035721"/>
    </source>
</evidence>
<feature type="region of interest" description="Disordered" evidence="2">
    <location>
        <begin position="150"/>
        <end position="171"/>
    </location>
</feature>
<keyword evidence="3" id="KW-0472">Membrane</keyword>
<dbReference type="AlphaFoldDB" id="A0A077M640"/>
<organism evidence="4 5">
    <name type="scientific">Nostocoides japonicum T1-X7</name>
    <dbReference type="NCBI Taxonomy" id="1194083"/>
    <lineage>
        <taxon>Bacteria</taxon>
        <taxon>Bacillati</taxon>
        <taxon>Actinomycetota</taxon>
        <taxon>Actinomycetes</taxon>
        <taxon>Micrococcales</taxon>
        <taxon>Intrasporangiaceae</taxon>
        <taxon>Nostocoides</taxon>
    </lineage>
</organism>
<dbReference type="GO" id="GO:0005886">
    <property type="term" value="C:plasma membrane"/>
    <property type="evidence" value="ECO:0007669"/>
    <property type="project" value="TreeGrafter"/>
</dbReference>
<evidence type="ECO:0000313" key="4">
    <source>
        <dbReference type="EMBL" id="CCH79629.1"/>
    </source>
</evidence>
<dbReference type="Pfam" id="PF05949">
    <property type="entry name" value="DUF881"/>
    <property type="match status" value="1"/>
</dbReference>
<dbReference type="EMBL" id="CAJB01000382">
    <property type="protein sequence ID" value="CCH79629.1"/>
    <property type="molecule type" value="Genomic_DNA"/>
</dbReference>
<evidence type="ECO:0000256" key="1">
    <source>
        <dbReference type="ARBA" id="ARBA00009108"/>
    </source>
</evidence>
<dbReference type="PANTHER" id="PTHR37313:SF1">
    <property type="entry name" value="UPF0749 PROTEIN RV1823"/>
    <property type="match status" value="1"/>
</dbReference>
<dbReference type="InterPro" id="IPR010273">
    <property type="entry name" value="DUF881"/>
</dbReference>
<evidence type="ECO:0000256" key="3">
    <source>
        <dbReference type="SAM" id="Phobius"/>
    </source>
</evidence>
<keyword evidence="5" id="KW-1185">Reference proteome</keyword>
<comment type="caution">
    <text evidence="4">The sequence shown here is derived from an EMBL/GenBank/DDBJ whole genome shotgun (WGS) entry which is preliminary data.</text>
</comment>
<sequence>MTTSPPRASQRPDASMTLIREMLERPLDPGYAAAAARREAAGLPPSTGTRSRTMLLALVAVGLVLSVSAITLNRDLPDVTRTKKDLIGQIDAGRSSVQKRTDQVGVLQSEISAAEQRHGDGVSSRLPALEADTGALSVTGPGLVITMDDAPDLDGSSADDNPRTTTEASGGRVLSRDVQIVTNGLWQAGAEAIAINGQRLSSRSAIRFAGDAILVNFRPLTRPYVIRAIGDPTAMQTAFADSTAGSYLQALHANFGIVVEQESATSLTLPGATSLTTTYARPLHPTTQEATP</sequence>